<dbReference type="Proteomes" id="UP000235145">
    <property type="component" value="Unassembled WGS sequence"/>
</dbReference>
<protein>
    <submittedName>
        <fullName evidence="1">Uncharacterized protein</fullName>
    </submittedName>
</protein>
<dbReference type="AlphaFoldDB" id="A0A9R1VCK4"/>
<comment type="caution">
    <text evidence="1">The sequence shown here is derived from an EMBL/GenBank/DDBJ whole genome shotgun (WGS) entry which is preliminary data.</text>
</comment>
<proteinExistence type="predicted"/>
<keyword evidence="2" id="KW-1185">Reference proteome</keyword>
<dbReference type="EMBL" id="NBSK02000006">
    <property type="protein sequence ID" value="KAJ0202245.1"/>
    <property type="molecule type" value="Genomic_DNA"/>
</dbReference>
<evidence type="ECO:0000313" key="2">
    <source>
        <dbReference type="Proteomes" id="UP000235145"/>
    </source>
</evidence>
<gene>
    <name evidence="1" type="ORF">LSAT_V11C600335630</name>
</gene>
<evidence type="ECO:0000313" key="1">
    <source>
        <dbReference type="EMBL" id="KAJ0202245.1"/>
    </source>
</evidence>
<organism evidence="1 2">
    <name type="scientific">Lactuca sativa</name>
    <name type="common">Garden lettuce</name>
    <dbReference type="NCBI Taxonomy" id="4236"/>
    <lineage>
        <taxon>Eukaryota</taxon>
        <taxon>Viridiplantae</taxon>
        <taxon>Streptophyta</taxon>
        <taxon>Embryophyta</taxon>
        <taxon>Tracheophyta</taxon>
        <taxon>Spermatophyta</taxon>
        <taxon>Magnoliopsida</taxon>
        <taxon>eudicotyledons</taxon>
        <taxon>Gunneridae</taxon>
        <taxon>Pentapetalae</taxon>
        <taxon>asterids</taxon>
        <taxon>campanulids</taxon>
        <taxon>Asterales</taxon>
        <taxon>Asteraceae</taxon>
        <taxon>Cichorioideae</taxon>
        <taxon>Cichorieae</taxon>
        <taxon>Lactucinae</taxon>
        <taxon>Lactuca</taxon>
    </lineage>
</organism>
<accession>A0A9R1VCK4</accession>
<sequence length="202" mass="23286">MEDTFHTIFDDTSKPVWENRVESPISDYVPASIPMGKYKLKLKYGGFFRLVKNTCKKIYCFGSQKCIHIDTWSYNLSQLNKEVIKRYSSKNNSKLSISYDDKCASGQSFIELDSDEKFMAILNMYEKRNKITTTHVTPRILIAKKVKETLNLRGTRRVEGRTRREEEGVGILEASGSGFGSEVWEAFQSIGRYQFFATLRGK</sequence>
<name>A0A9R1VCK4_LACSA</name>
<reference evidence="1 2" key="1">
    <citation type="journal article" date="2017" name="Nat. Commun.">
        <title>Genome assembly with in vitro proximity ligation data and whole-genome triplication in lettuce.</title>
        <authorList>
            <person name="Reyes-Chin-Wo S."/>
            <person name="Wang Z."/>
            <person name="Yang X."/>
            <person name="Kozik A."/>
            <person name="Arikit S."/>
            <person name="Song C."/>
            <person name="Xia L."/>
            <person name="Froenicke L."/>
            <person name="Lavelle D.O."/>
            <person name="Truco M.J."/>
            <person name="Xia R."/>
            <person name="Zhu S."/>
            <person name="Xu C."/>
            <person name="Xu H."/>
            <person name="Xu X."/>
            <person name="Cox K."/>
            <person name="Korf I."/>
            <person name="Meyers B.C."/>
            <person name="Michelmore R.W."/>
        </authorList>
    </citation>
    <scope>NUCLEOTIDE SEQUENCE [LARGE SCALE GENOMIC DNA]</scope>
    <source>
        <strain evidence="2">cv. Salinas</strain>
        <tissue evidence="1">Seedlings</tissue>
    </source>
</reference>